<name>A0A7V4WWI2_CALAY</name>
<keyword evidence="1" id="KW-0472">Membrane</keyword>
<keyword evidence="1" id="KW-0812">Transmembrane</keyword>
<comment type="caution">
    <text evidence="2">The sequence shown here is derived from an EMBL/GenBank/DDBJ whole genome shotgun (WGS) entry which is preliminary data.</text>
</comment>
<evidence type="ECO:0008006" key="3">
    <source>
        <dbReference type="Google" id="ProtNLM"/>
    </source>
</evidence>
<dbReference type="Proteomes" id="UP000885779">
    <property type="component" value="Unassembled WGS sequence"/>
</dbReference>
<dbReference type="EMBL" id="DRQG01000117">
    <property type="protein sequence ID" value="HGY56597.1"/>
    <property type="molecule type" value="Genomic_DNA"/>
</dbReference>
<evidence type="ECO:0000313" key="2">
    <source>
        <dbReference type="EMBL" id="HGY56597.1"/>
    </source>
</evidence>
<reference evidence="2" key="1">
    <citation type="journal article" date="2020" name="mSystems">
        <title>Genome- and Community-Level Interaction Insights into Carbon Utilization and Element Cycling Functions of Hydrothermarchaeota in Hydrothermal Sediment.</title>
        <authorList>
            <person name="Zhou Z."/>
            <person name="Liu Y."/>
            <person name="Xu W."/>
            <person name="Pan J."/>
            <person name="Luo Z.H."/>
            <person name="Li M."/>
        </authorList>
    </citation>
    <scope>NUCLEOTIDE SEQUENCE [LARGE SCALE GENOMIC DNA]</scope>
    <source>
        <strain evidence="2">HyVt-577</strain>
    </source>
</reference>
<gene>
    <name evidence="2" type="ORF">ENK44_12885</name>
</gene>
<accession>A0A7V4WWI2</accession>
<protein>
    <recommendedName>
        <fullName evidence="3">YtxH domain-containing protein</fullName>
    </recommendedName>
</protein>
<dbReference type="Pfam" id="PF19628">
    <property type="entry name" value="DUF6132"/>
    <property type="match status" value="1"/>
</dbReference>
<dbReference type="InterPro" id="IPR045764">
    <property type="entry name" value="DUF6132"/>
</dbReference>
<evidence type="ECO:0000256" key="1">
    <source>
        <dbReference type="SAM" id="Phobius"/>
    </source>
</evidence>
<proteinExistence type="predicted"/>
<feature type="transmembrane region" description="Helical" evidence="1">
    <location>
        <begin position="41"/>
        <end position="58"/>
    </location>
</feature>
<organism evidence="2">
    <name type="scientific">Caldithrix abyssi</name>
    <dbReference type="NCBI Taxonomy" id="187145"/>
    <lineage>
        <taxon>Bacteria</taxon>
        <taxon>Pseudomonadati</taxon>
        <taxon>Calditrichota</taxon>
        <taxon>Calditrichia</taxon>
        <taxon>Calditrichales</taxon>
        <taxon>Calditrichaceae</taxon>
        <taxon>Caldithrix</taxon>
    </lineage>
</organism>
<dbReference type="AlphaFoldDB" id="A0A7V4WWI2"/>
<feature type="transmembrane region" description="Helical" evidence="1">
    <location>
        <begin position="12"/>
        <end position="29"/>
    </location>
</feature>
<sequence length="72" mass="8015">MEFFKHRWAKPLVFGLIGMSAGYAYYYFIGCTSGSCPLTSNPFITTGYGLGAGLILGWDGKRPVKKKEEEEK</sequence>
<keyword evidence="1" id="KW-1133">Transmembrane helix</keyword>